<keyword evidence="2" id="KW-0418">Kinase</keyword>
<gene>
    <name evidence="2" type="ORF">BLE401_08250</name>
</gene>
<dbReference type="Pfam" id="PF09626">
    <property type="entry name" value="DHC"/>
    <property type="match status" value="1"/>
</dbReference>
<dbReference type="Proteomes" id="UP000234271">
    <property type="component" value="Chromosome"/>
</dbReference>
<evidence type="ECO:0000313" key="3">
    <source>
        <dbReference type="Proteomes" id="UP000234271"/>
    </source>
</evidence>
<dbReference type="STRING" id="288004.AL038_16010"/>
<keyword evidence="3" id="KW-1185">Reference proteome</keyword>
<accession>A0A2N9YDY8</accession>
<sequence length="183" mass="20177">MKYQTGILLLLTALSIVTTPLFAGERGEREERETGGNVQSTLNADYVKECGGCHFAYQPALLPARSWTALMGSLDKHFGENAELATEQQQAILSYLTDNAADKGQSKLGKTILKGLQTSETPLRITETAYFRRKHDEIPAKLVAGNPDVKSFSRCDACHTTAEKGLYSEKTVDIPNHGRWDDD</sequence>
<dbReference type="GO" id="GO:0016301">
    <property type="term" value="F:kinase activity"/>
    <property type="evidence" value="ECO:0007669"/>
    <property type="project" value="UniProtKB-KW"/>
</dbReference>
<name>A0A2N9YDY8_9GAMM</name>
<dbReference type="EMBL" id="CP018889">
    <property type="protein sequence ID" value="AUI68694.1"/>
    <property type="molecule type" value="Genomic_DNA"/>
</dbReference>
<organism evidence="2 3">
    <name type="scientific">Beggiatoa leptomitoformis</name>
    <dbReference type="NCBI Taxonomy" id="288004"/>
    <lineage>
        <taxon>Bacteria</taxon>
        <taxon>Pseudomonadati</taxon>
        <taxon>Pseudomonadota</taxon>
        <taxon>Gammaproteobacteria</taxon>
        <taxon>Thiotrichales</taxon>
        <taxon>Thiotrichaceae</taxon>
        <taxon>Beggiatoa</taxon>
    </lineage>
</organism>
<dbReference type="RefSeq" id="WP_066246156.1">
    <property type="nucleotide sequence ID" value="NZ_CP012373.2"/>
</dbReference>
<dbReference type="AlphaFoldDB" id="A0A2N9YDY8"/>
<reference evidence="3" key="1">
    <citation type="submission" date="2016-12" db="EMBL/GenBank/DDBJ databases">
        <title>Complete Genome Sequence of Beggiatoa leptomitiformis D-401.</title>
        <authorList>
            <person name="Fomenkov A."/>
            <person name="Vincze T."/>
            <person name="Grabovich M."/>
            <person name="Anton B.P."/>
            <person name="Dubinina G."/>
            <person name="Orlova M."/>
            <person name="Belousova E."/>
            <person name="Roberts R.J."/>
        </authorList>
    </citation>
    <scope>NUCLEOTIDE SEQUENCE [LARGE SCALE GENOMIC DNA]</scope>
    <source>
        <strain evidence="3">D-401</strain>
    </source>
</reference>
<feature type="signal peptide" evidence="1">
    <location>
        <begin position="1"/>
        <end position="23"/>
    </location>
</feature>
<evidence type="ECO:0000256" key="1">
    <source>
        <dbReference type="SAM" id="SignalP"/>
    </source>
</evidence>
<feature type="chain" id="PRO_5014634377" evidence="1">
    <location>
        <begin position="24"/>
        <end position="183"/>
    </location>
</feature>
<dbReference type="KEGG" id="blep:AL038_16010"/>
<proteinExistence type="predicted"/>
<dbReference type="OrthoDB" id="5296814at2"/>
<keyword evidence="1" id="KW-0732">Signal</keyword>
<dbReference type="InterPro" id="IPR018588">
    <property type="entry name" value="Dihaem_cytochrome-c"/>
</dbReference>
<protein>
    <submittedName>
        <fullName evidence="2">Diacylglycerol kinase</fullName>
    </submittedName>
</protein>
<evidence type="ECO:0000313" key="2">
    <source>
        <dbReference type="EMBL" id="AUI68694.1"/>
    </source>
</evidence>
<keyword evidence="2" id="KW-0808">Transferase</keyword>